<gene>
    <name evidence="5" type="ORF">DLM86_08525</name>
</gene>
<evidence type="ECO:0000259" key="4">
    <source>
        <dbReference type="PROSITE" id="PS50949"/>
    </source>
</evidence>
<dbReference type="PANTHER" id="PTHR38445:SF7">
    <property type="entry name" value="GNTR-FAMILY TRANSCRIPTIONAL REGULATOR"/>
    <property type="match status" value="1"/>
</dbReference>
<dbReference type="GO" id="GO:0003677">
    <property type="term" value="F:DNA binding"/>
    <property type="evidence" value="ECO:0007669"/>
    <property type="project" value="UniProtKB-KW"/>
</dbReference>
<protein>
    <submittedName>
        <fullName evidence="5">GntR family transcriptional regulator</fullName>
    </submittedName>
</protein>
<proteinExistence type="predicted"/>
<comment type="caution">
    <text evidence="5">The sequence shown here is derived from an EMBL/GenBank/DDBJ whole genome shotgun (WGS) entry which is preliminary data.</text>
</comment>
<sequence>MRLPIHLNDQSREPIYHQIEQQLVSLIVSGQLKRGTPLPSIRALAGDLACSVITVSRAYQNLEHRKYIRTVQGKGTFVADVEPEERKQVADATLYQAFRSAVEMSFRLQLDPERTRRTFENVMADVLKERGDTE</sequence>
<dbReference type="Gene3D" id="1.10.10.10">
    <property type="entry name" value="Winged helix-like DNA-binding domain superfamily/Winged helix DNA-binding domain"/>
    <property type="match status" value="1"/>
</dbReference>
<keyword evidence="3" id="KW-0804">Transcription</keyword>
<feature type="domain" description="HTH gntR-type" evidence="4">
    <location>
        <begin position="13"/>
        <end position="81"/>
    </location>
</feature>
<dbReference type="OrthoDB" id="9801546at2"/>
<dbReference type="GO" id="GO:0003700">
    <property type="term" value="F:DNA-binding transcription factor activity"/>
    <property type="evidence" value="ECO:0007669"/>
    <property type="project" value="InterPro"/>
</dbReference>
<evidence type="ECO:0000313" key="5">
    <source>
        <dbReference type="EMBL" id="PYI55754.1"/>
    </source>
</evidence>
<name>A0A2V5KC70_9BACL</name>
<reference evidence="5 6" key="1">
    <citation type="submission" date="2018-05" db="EMBL/GenBank/DDBJ databases">
        <title>Paenibacillus flagellatus sp. nov., isolated from selenium mineral soil.</title>
        <authorList>
            <person name="Dai X."/>
        </authorList>
    </citation>
    <scope>NUCLEOTIDE SEQUENCE [LARGE SCALE GENOMIC DNA]</scope>
    <source>
        <strain evidence="5 6">DXL2</strain>
    </source>
</reference>
<dbReference type="EMBL" id="QJVJ01000003">
    <property type="protein sequence ID" value="PYI55754.1"/>
    <property type="molecule type" value="Genomic_DNA"/>
</dbReference>
<evidence type="ECO:0000313" key="6">
    <source>
        <dbReference type="Proteomes" id="UP000247476"/>
    </source>
</evidence>
<dbReference type="InterPro" id="IPR036390">
    <property type="entry name" value="WH_DNA-bd_sf"/>
</dbReference>
<evidence type="ECO:0000256" key="1">
    <source>
        <dbReference type="ARBA" id="ARBA00023015"/>
    </source>
</evidence>
<evidence type="ECO:0000256" key="3">
    <source>
        <dbReference type="ARBA" id="ARBA00023163"/>
    </source>
</evidence>
<keyword evidence="2" id="KW-0238">DNA-binding</keyword>
<dbReference type="Proteomes" id="UP000247476">
    <property type="component" value="Unassembled WGS sequence"/>
</dbReference>
<dbReference type="InterPro" id="IPR036388">
    <property type="entry name" value="WH-like_DNA-bd_sf"/>
</dbReference>
<dbReference type="PANTHER" id="PTHR38445">
    <property type="entry name" value="HTH-TYPE TRANSCRIPTIONAL REPRESSOR YTRA"/>
    <property type="match status" value="1"/>
</dbReference>
<accession>A0A2V5KC70</accession>
<dbReference type="AlphaFoldDB" id="A0A2V5KC70"/>
<keyword evidence="1" id="KW-0805">Transcription regulation</keyword>
<dbReference type="InterPro" id="IPR000524">
    <property type="entry name" value="Tscrpt_reg_HTH_GntR"/>
</dbReference>
<evidence type="ECO:0000256" key="2">
    <source>
        <dbReference type="ARBA" id="ARBA00023125"/>
    </source>
</evidence>
<keyword evidence="6" id="KW-1185">Reference proteome</keyword>
<dbReference type="SMART" id="SM00345">
    <property type="entry name" value="HTH_GNTR"/>
    <property type="match status" value="1"/>
</dbReference>
<dbReference type="CDD" id="cd07377">
    <property type="entry name" value="WHTH_GntR"/>
    <property type="match status" value="1"/>
</dbReference>
<dbReference type="SUPFAM" id="SSF46785">
    <property type="entry name" value="Winged helix' DNA-binding domain"/>
    <property type="match status" value="1"/>
</dbReference>
<dbReference type="PROSITE" id="PS50949">
    <property type="entry name" value="HTH_GNTR"/>
    <property type="match status" value="1"/>
</dbReference>
<dbReference type="Pfam" id="PF00392">
    <property type="entry name" value="GntR"/>
    <property type="match status" value="1"/>
</dbReference>
<organism evidence="5 6">
    <name type="scientific">Paenibacillus flagellatus</name>
    <dbReference type="NCBI Taxonomy" id="2211139"/>
    <lineage>
        <taxon>Bacteria</taxon>
        <taxon>Bacillati</taxon>
        <taxon>Bacillota</taxon>
        <taxon>Bacilli</taxon>
        <taxon>Bacillales</taxon>
        <taxon>Paenibacillaceae</taxon>
        <taxon>Paenibacillus</taxon>
    </lineage>
</organism>